<evidence type="ECO:0000256" key="1">
    <source>
        <dbReference type="SAM" id="MobiDB-lite"/>
    </source>
</evidence>
<evidence type="ECO:0000313" key="4">
    <source>
        <dbReference type="Proteomes" id="UP000003560"/>
    </source>
</evidence>
<proteinExistence type="predicted"/>
<protein>
    <recommendedName>
        <fullName evidence="2">Integration host factor-like helix-two turn-helix domain-containing protein</fullName>
    </recommendedName>
</protein>
<organism evidence="3 4">
    <name type="scientific">Collinsella stercoris DSM 13279</name>
    <dbReference type="NCBI Taxonomy" id="445975"/>
    <lineage>
        <taxon>Bacteria</taxon>
        <taxon>Bacillati</taxon>
        <taxon>Actinomycetota</taxon>
        <taxon>Coriobacteriia</taxon>
        <taxon>Coriobacteriales</taxon>
        <taxon>Coriobacteriaceae</taxon>
        <taxon>Collinsella</taxon>
    </lineage>
</organism>
<evidence type="ECO:0000259" key="2">
    <source>
        <dbReference type="Pfam" id="PF22525"/>
    </source>
</evidence>
<comment type="caution">
    <text evidence="3">The sequence shown here is derived from an EMBL/GenBank/DDBJ whole genome shotgun (WGS) entry which is preliminary data.</text>
</comment>
<keyword evidence="4" id="KW-1185">Reference proteome</keyword>
<name>B6GDJ3_9ACTN</name>
<sequence>MSLPFASSTDASTSHTRGAPEMIPNRTTDQRRKSLDKAATVRKERAIIRKDLKIGLMTFEQMLKLADAGCQAAASMRVKQAIGSMPGYGFAKTQQLMRDLHIADGKRVKGLGVRQRAALLEVFGC</sequence>
<evidence type="ECO:0000313" key="3">
    <source>
        <dbReference type="EMBL" id="EEA89632.1"/>
    </source>
</evidence>
<dbReference type="InterPro" id="IPR047806">
    <property type="entry name" value="IHF_actinobact"/>
</dbReference>
<dbReference type="EMBL" id="ABXJ01000128">
    <property type="protein sequence ID" value="EEA89632.1"/>
    <property type="molecule type" value="Genomic_DNA"/>
</dbReference>
<dbReference type="Gene3D" id="1.10.8.50">
    <property type="match status" value="1"/>
</dbReference>
<reference evidence="3 4" key="1">
    <citation type="submission" date="2008-10" db="EMBL/GenBank/DDBJ databases">
        <title>Draft genome sequence of Collinsella stercoris (DSM 13279).</title>
        <authorList>
            <person name="Sudarsanam P."/>
            <person name="Ley R."/>
            <person name="Guruge J."/>
            <person name="Turnbaugh P.J."/>
            <person name="Mahowald M."/>
            <person name="Liep D."/>
            <person name="Gordon J."/>
        </authorList>
    </citation>
    <scope>NUCLEOTIDE SEQUENCE [LARGE SCALE GENOMIC DNA]</scope>
    <source>
        <strain evidence="3 4">DSM 13279</strain>
    </source>
</reference>
<feature type="compositionally biased region" description="Basic and acidic residues" evidence="1">
    <location>
        <begin position="28"/>
        <end position="38"/>
    </location>
</feature>
<dbReference type="NCBIfam" id="NF041260">
    <property type="entry name" value="actino_IHF"/>
    <property type="match status" value="1"/>
</dbReference>
<dbReference type="Pfam" id="PF22525">
    <property type="entry name" value="H2TH_5"/>
    <property type="match status" value="1"/>
</dbReference>
<dbReference type="AlphaFoldDB" id="B6GDJ3"/>
<feature type="region of interest" description="Disordered" evidence="1">
    <location>
        <begin position="1"/>
        <end position="38"/>
    </location>
</feature>
<dbReference type="InterPro" id="IPR055201">
    <property type="entry name" value="IHF-like_H2TH"/>
</dbReference>
<dbReference type="STRING" id="445975.COLSTE_02174"/>
<gene>
    <name evidence="3" type="ORF">COLSTE_02174</name>
</gene>
<reference evidence="3 4" key="2">
    <citation type="submission" date="2008-10" db="EMBL/GenBank/DDBJ databases">
        <authorList>
            <person name="Fulton L."/>
            <person name="Clifton S."/>
            <person name="Fulton B."/>
            <person name="Xu J."/>
            <person name="Minx P."/>
            <person name="Pepin K.H."/>
            <person name="Johnson M."/>
            <person name="Thiruvilangam P."/>
            <person name="Bhonagiri V."/>
            <person name="Nash W.E."/>
            <person name="Mardis E.R."/>
            <person name="Wilson R.K."/>
        </authorList>
    </citation>
    <scope>NUCLEOTIDE SEQUENCE [LARGE SCALE GENOMIC DNA]</scope>
    <source>
        <strain evidence="3 4">DSM 13279</strain>
    </source>
</reference>
<dbReference type="eggNOG" id="COG0099">
    <property type="taxonomic scope" value="Bacteria"/>
</dbReference>
<feature type="compositionally biased region" description="Polar residues" evidence="1">
    <location>
        <begin position="1"/>
        <end position="16"/>
    </location>
</feature>
<feature type="domain" description="Integration host factor-like helix-two turn-helix" evidence="2">
    <location>
        <begin position="53"/>
        <end position="123"/>
    </location>
</feature>
<dbReference type="Proteomes" id="UP000003560">
    <property type="component" value="Unassembled WGS sequence"/>
</dbReference>
<accession>B6GDJ3</accession>
<dbReference type="HOGENOM" id="CLU_151796_1_0_11"/>